<organism evidence="1 2">
    <name type="scientific">Pseudoalteromonas byunsanensis</name>
    <dbReference type="NCBI Taxonomy" id="327939"/>
    <lineage>
        <taxon>Bacteria</taxon>
        <taxon>Pseudomonadati</taxon>
        <taxon>Pseudomonadota</taxon>
        <taxon>Gammaproteobacteria</taxon>
        <taxon>Alteromonadales</taxon>
        <taxon>Pseudoalteromonadaceae</taxon>
        <taxon>Pseudoalteromonas</taxon>
    </lineage>
</organism>
<keyword evidence="2" id="KW-1185">Reference proteome</keyword>
<name>A0A1S1MZD2_9GAMM</name>
<proteinExistence type="predicted"/>
<evidence type="ECO:0000313" key="1">
    <source>
        <dbReference type="EMBL" id="OHU94293.1"/>
    </source>
</evidence>
<comment type="caution">
    <text evidence="1">The sequence shown here is derived from an EMBL/GenBank/DDBJ whole genome shotgun (WGS) entry which is preliminary data.</text>
</comment>
<reference evidence="1 2" key="1">
    <citation type="submission" date="2016-10" db="EMBL/GenBank/DDBJ databases">
        <title>Pseudoalteromonas amylolytica sp. nov., isolated from the surface seawater.</title>
        <authorList>
            <person name="Wu Y.-H."/>
            <person name="Cheng H."/>
            <person name="Jin X.-B."/>
            <person name="Wang C.-S."/>
            <person name="Xu X.-W."/>
        </authorList>
    </citation>
    <scope>NUCLEOTIDE SEQUENCE [LARGE SCALE GENOMIC DNA]</scope>
    <source>
        <strain evidence="1 2">JCM 12483</strain>
    </source>
</reference>
<accession>A0A1S1MZD2</accession>
<protein>
    <submittedName>
        <fullName evidence="1">Uncharacterized protein</fullName>
    </submittedName>
</protein>
<dbReference type="Proteomes" id="UP000180253">
    <property type="component" value="Unassembled WGS sequence"/>
</dbReference>
<dbReference type="AlphaFoldDB" id="A0A1S1MZD2"/>
<sequence length="92" mass="11127">MNYLNLLFYNNNDLSININFISKNDTFEQAPIGNPRFGDNENIYIFFDLKQKIRLKYQARNYRRKFFIALSAVNFTTINIEQYNHMILNDYI</sequence>
<gene>
    <name evidence="1" type="ORF">BIW53_14515</name>
</gene>
<dbReference type="EMBL" id="MNAN01000034">
    <property type="protein sequence ID" value="OHU94293.1"/>
    <property type="molecule type" value="Genomic_DNA"/>
</dbReference>
<evidence type="ECO:0000313" key="2">
    <source>
        <dbReference type="Proteomes" id="UP000180253"/>
    </source>
</evidence>